<evidence type="ECO:0000313" key="2">
    <source>
        <dbReference type="Proteomes" id="UP000821837"/>
    </source>
</evidence>
<evidence type="ECO:0000313" key="1">
    <source>
        <dbReference type="EMBL" id="KAH7943359.1"/>
    </source>
</evidence>
<reference evidence="1" key="2">
    <citation type="submission" date="2021-09" db="EMBL/GenBank/DDBJ databases">
        <authorList>
            <person name="Jia N."/>
            <person name="Wang J."/>
            <person name="Shi W."/>
            <person name="Du L."/>
            <person name="Sun Y."/>
            <person name="Zhan W."/>
            <person name="Jiang J."/>
            <person name="Wang Q."/>
            <person name="Zhang B."/>
            <person name="Ji P."/>
            <person name="Sakyi L.B."/>
            <person name="Cui X."/>
            <person name="Yuan T."/>
            <person name="Jiang B."/>
            <person name="Yang W."/>
            <person name="Lam T.T.-Y."/>
            <person name="Chang Q."/>
            <person name="Ding S."/>
            <person name="Wang X."/>
            <person name="Zhu J."/>
            <person name="Ruan X."/>
            <person name="Zhao L."/>
            <person name="Wei J."/>
            <person name="Que T."/>
            <person name="Du C."/>
            <person name="Cheng J."/>
            <person name="Dai P."/>
            <person name="Han X."/>
            <person name="Huang E."/>
            <person name="Gao Y."/>
            <person name="Liu J."/>
            <person name="Shao H."/>
            <person name="Ye R."/>
            <person name="Li L."/>
            <person name="Wei W."/>
            <person name="Wang X."/>
            <person name="Wang C."/>
            <person name="Huo Q."/>
            <person name="Li W."/>
            <person name="Guo W."/>
            <person name="Chen H."/>
            <person name="Chen S."/>
            <person name="Zhou L."/>
            <person name="Zhou L."/>
            <person name="Ni X."/>
            <person name="Tian J."/>
            <person name="Zhou Y."/>
            <person name="Sheng Y."/>
            <person name="Liu T."/>
            <person name="Pan Y."/>
            <person name="Xia L."/>
            <person name="Li J."/>
            <person name="Zhao F."/>
            <person name="Cao W."/>
        </authorList>
    </citation>
    <scope>NUCLEOTIDE SEQUENCE</scope>
    <source>
        <strain evidence="1">Rsan-2018</strain>
        <tissue evidence="1">Larvae</tissue>
    </source>
</reference>
<keyword evidence="2" id="KW-1185">Reference proteome</keyword>
<dbReference type="Proteomes" id="UP000821837">
    <property type="component" value="Unassembled WGS sequence"/>
</dbReference>
<dbReference type="Gene3D" id="3.40.390.10">
    <property type="entry name" value="Collagenase (Catalytic Domain)"/>
    <property type="match status" value="1"/>
</dbReference>
<accession>A0A9D4SQZ0</accession>
<protein>
    <submittedName>
        <fullName evidence="1">Uncharacterized protein</fullName>
    </submittedName>
</protein>
<sequence length="136" mass="15329">MTKHGAMQKLRSARTKLWLAPEFLTNEVLEDTYSEFPESNSTSFTKLWVQTRRFGRHLLGTKAGFLAHSLMESTALPYVQYVHLLNEVRLSVGALVPPLYYPEGTTSMLYGGLGFFYAKSLIDALDSEATRAVYTI</sequence>
<dbReference type="InterPro" id="IPR042089">
    <property type="entry name" value="Peptidase_M13_dom_2"/>
</dbReference>
<name>A0A9D4SQZ0_RHISA</name>
<dbReference type="AlphaFoldDB" id="A0A9D4SQZ0"/>
<dbReference type="SUPFAM" id="SSF55486">
    <property type="entry name" value="Metalloproteases ('zincins'), catalytic domain"/>
    <property type="match status" value="1"/>
</dbReference>
<dbReference type="GO" id="GO:0008237">
    <property type="term" value="F:metallopeptidase activity"/>
    <property type="evidence" value="ECO:0007669"/>
    <property type="project" value="InterPro"/>
</dbReference>
<comment type="caution">
    <text evidence="1">The sequence shown here is derived from an EMBL/GenBank/DDBJ whole genome shotgun (WGS) entry which is preliminary data.</text>
</comment>
<reference evidence="1" key="1">
    <citation type="journal article" date="2020" name="Cell">
        <title>Large-Scale Comparative Analyses of Tick Genomes Elucidate Their Genetic Diversity and Vector Capacities.</title>
        <authorList>
            <consortium name="Tick Genome and Microbiome Consortium (TIGMIC)"/>
            <person name="Jia N."/>
            <person name="Wang J."/>
            <person name="Shi W."/>
            <person name="Du L."/>
            <person name="Sun Y."/>
            <person name="Zhan W."/>
            <person name="Jiang J.F."/>
            <person name="Wang Q."/>
            <person name="Zhang B."/>
            <person name="Ji P."/>
            <person name="Bell-Sakyi L."/>
            <person name="Cui X.M."/>
            <person name="Yuan T.T."/>
            <person name="Jiang B.G."/>
            <person name="Yang W.F."/>
            <person name="Lam T.T."/>
            <person name="Chang Q.C."/>
            <person name="Ding S.J."/>
            <person name="Wang X.J."/>
            <person name="Zhu J.G."/>
            <person name="Ruan X.D."/>
            <person name="Zhao L."/>
            <person name="Wei J.T."/>
            <person name="Ye R.Z."/>
            <person name="Que T.C."/>
            <person name="Du C.H."/>
            <person name="Zhou Y.H."/>
            <person name="Cheng J.X."/>
            <person name="Dai P.F."/>
            <person name="Guo W.B."/>
            <person name="Han X.H."/>
            <person name="Huang E.J."/>
            <person name="Li L.F."/>
            <person name="Wei W."/>
            <person name="Gao Y.C."/>
            <person name="Liu J.Z."/>
            <person name="Shao H.Z."/>
            <person name="Wang X."/>
            <person name="Wang C.C."/>
            <person name="Yang T.C."/>
            <person name="Huo Q.B."/>
            <person name="Li W."/>
            <person name="Chen H.Y."/>
            <person name="Chen S.E."/>
            <person name="Zhou L.G."/>
            <person name="Ni X.B."/>
            <person name="Tian J.H."/>
            <person name="Sheng Y."/>
            <person name="Liu T."/>
            <person name="Pan Y.S."/>
            <person name="Xia L.Y."/>
            <person name="Li J."/>
            <person name="Zhao F."/>
            <person name="Cao W.C."/>
        </authorList>
    </citation>
    <scope>NUCLEOTIDE SEQUENCE</scope>
    <source>
        <strain evidence="1">Rsan-2018</strain>
    </source>
</reference>
<organism evidence="1 2">
    <name type="scientific">Rhipicephalus sanguineus</name>
    <name type="common">Brown dog tick</name>
    <name type="synonym">Ixodes sanguineus</name>
    <dbReference type="NCBI Taxonomy" id="34632"/>
    <lineage>
        <taxon>Eukaryota</taxon>
        <taxon>Metazoa</taxon>
        <taxon>Ecdysozoa</taxon>
        <taxon>Arthropoda</taxon>
        <taxon>Chelicerata</taxon>
        <taxon>Arachnida</taxon>
        <taxon>Acari</taxon>
        <taxon>Parasitiformes</taxon>
        <taxon>Ixodida</taxon>
        <taxon>Ixodoidea</taxon>
        <taxon>Ixodidae</taxon>
        <taxon>Rhipicephalinae</taxon>
        <taxon>Rhipicephalus</taxon>
        <taxon>Rhipicephalus</taxon>
    </lineage>
</organism>
<proteinExistence type="predicted"/>
<dbReference type="Gene3D" id="1.10.1380.10">
    <property type="entry name" value="Neutral endopeptidase , domain2"/>
    <property type="match status" value="1"/>
</dbReference>
<dbReference type="InterPro" id="IPR024079">
    <property type="entry name" value="MetalloPept_cat_dom_sf"/>
</dbReference>
<dbReference type="EMBL" id="JABSTV010001253">
    <property type="protein sequence ID" value="KAH7943359.1"/>
    <property type="molecule type" value="Genomic_DNA"/>
</dbReference>
<gene>
    <name evidence="1" type="ORF">HPB52_007263</name>
</gene>